<evidence type="ECO:0000313" key="1">
    <source>
        <dbReference type="EMBL" id="GIX67161.1"/>
    </source>
</evidence>
<reference evidence="1 2" key="1">
    <citation type="submission" date="2021-06" db="EMBL/GenBank/DDBJ databases">
        <title>Caerostris extrusa draft genome.</title>
        <authorList>
            <person name="Kono N."/>
            <person name="Arakawa K."/>
        </authorList>
    </citation>
    <scope>NUCLEOTIDE SEQUENCE [LARGE SCALE GENOMIC DNA]</scope>
</reference>
<proteinExistence type="predicted"/>
<dbReference type="EMBL" id="BPLR01001855">
    <property type="protein sequence ID" value="GIX67161.1"/>
    <property type="molecule type" value="Genomic_DNA"/>
</dbReference>
<evidence type="ECO:0000313" key="2">
    <source>
        <dbReference type="Proteomes" id="UP001054945"/>
    </source>
</evidence>
<organism evidence="1 2">
    <name type="scientific">Caerostris extrusa</name>
    <name type="common">Bark spider</name>
    <name type="synonym">Caerostris bankana</name>
    <dbReference type="NCBI Taxonomy" id="172846"/>
    <lineage>
        <taxon>Eukaryota</taxon>
        <taxon>Metazoa</taxon>
        <taxon>Ecdysozoa</taxon>
        <taxon>Arthropoda</taxon>
        <taxon>Chelicerata</taxon>
        <taxon>Arachnida</taxon>
        <taxon>Araneae</taxon>
        <taxon>Araneomorphae</taxon>
        <taxon>Entelegynae</taxon>
        <taxon>Araneoidea</taxon>
        <taxon>Araneidae</taxon>
        <taxon>Caerostris</taxon>
    </lineage>
</organism>
<sequence length="81" mass="9486">MDDLLVQTIRPPSKIKPLMKDQALKQWLGLKGNRVILEKGTDRHSKYVEGKIPPPNFSFQRDFHLTRYIYPSAYPSKAFIR</sequence>
<keyword evidence="2" id="KW-1185">Reference proteome</keyword>
<protein>
    <submittedName>
        <fullName evidence="1">Uncharacterized protein</fullName>
    </submittedName>
</protein>
<gene>
    <name evidence="1" type="ORF">CEXT_725971</name>
</gene>
<accession>A0AAV4M511</accession>
<name>A0AAV4M511_CAEEX</name>
<dbReference type="AlphaFoldDB" id="A0AAV4M511"/>
<dbReference type="Proteomes" id="UP001054945">
    <property type="component" value="Unassembled WGS sequence"/>
</dbReference>
<comment type="caution">
    <text evidence="1">The sequence shown here is derived from an EMBL/GenBank/DDBJ whole genome shotgun (WGS) entry which is preliminary data.</text>
</comment>